<dbReference type="InterPro" id="IPR050229">
    <property type="entry name" value="GlpE_sulfurtransferase"/>
</dbReference>
<dbReference type="Gene3D" id="3.40.250.10">
    <property type="entry name" value="Rhodanese-like domain"/>
    <property type="match status" value="1"/>
</dbReference>
<evidence type="ECO:0000259" key="2">
    <source>
        <dbReference type="PROSITE" id="PS50206"/>
    </source>
</evidence>
<organism evidence="3 4">
    <name type="scientific">Apatococcus lobatus</name>
    <dbReference type="NCBI Taxonomy" id="904363"/>
    <lineage>
        <taxon>Eukaryota</taxon>
        <taxon>Viridiplantae</taxon>
        <taxon>Chlorophyta</taxon>
        <taxon>core chlorophytes</taxon>
        <taxon>Trebouxiophyceae</taxon>
        <taxon>Chlorellales</taxon>
        <taxon>Chlorellaceae</taxon>
        <taxon>Apatococcus</taxon>
    </lineage>
</organism>
<feature type="compositionally biased region" description="Basic residues" evidence="1">
    <location>
        <begin position="27"/>
        <end position="42"/>
    </location>
</feature>
<keyword evidence="4" id="KW-1185">Reference proteome</keyword>
<sequence>MQAALLPTAGQSSALVHRQPVSYPVGSRRRPASTPKRHRSSKTSRLSAQDQTGQGAAASGEKFIYPGDVLEEARRMSNDFVFEDSEDQPVWEHDERLASTSSSSVAGSEVKGALDPEQMTDVLTAYSAEQGFREVGIEALRDQLGQRATSGLILLDVRSKEEFEGGHVPSALNVPLDKLSTCAKDGWLGDCKTRPIAVVCKSGSRSAQAAVKLTKVLGFEDVVNVSGGTEGWMTAGGSKMELLHVKSAPEVGLEEIAGRLSGPEVFERHVDS</sequence>
<dbReference type="EMBL" id="JALJOS010000013">
    <property type="protein sequence ID" value="KAK9831647.1"/>
    <property type="molecule type" value="Genomic_DNA"/>
</dbReference>
<accession>A0AAW1REL4</accession>
<dbReference type="SMART" id="SM00450">
    <property type="entry name" value="RHOD"/>
    <property type="match status" value="1"/>
</dbReference>
<dbReference type="SUPFAM" id="SSF52821">
    <property type="entry name" value="Rhodanese/Cell cycle control phosphatase"/>
    <property type="match status" value="1"/>
</dbReference>
<feature type="domain" description="Rhodanese" evidence="2">
    <location>
        <begin position="148"/>
        <end position="241"/>
    </location>
</feature>
<name>A0AAW1REL4_9CHLO</name>
<feature type="compositionally biased region" description="Polar residues" evidence="1">
    <location>
        <begin position="43"/>
        <end position="54"/>
    </location>
</feature>
<evidence type="ECO:0000313" key="4">
    <source>
        <dbReference type="Proteomes" id="UP001438707"/>
    </source>
</evidence>
<feature type="region of interest" description="Disordered" evidence="1">
    <location>
        <begin position="1"/>
        <end position="60"/>
    </location>
</feature>
<dbReference type="Pfam" id="PF00581">
    <property type="entry name" value="Rhodanese"/>
    <property type="match status" value="1"/>
</dbReference>
<dbReference type="PANTHER" id="PTHR43031">
    <property type="entry name" value="FAD-DEPENDENT OXIDOREDUCTASE"/>
    <property type="match status" value="1"/>
</dbReference>
<dbReference type="CDD" id="cd00158">
    <property type="entry name" value="RHOD"/>
    <property type="match status" value="1"/>
</dbReference>
<evidence type="ECO:0000256" key="1">
    <source>
        <dbReference type="SAM" id="MobiDB-lite"/>
    </source>
</evidence>
<dbReference type="InterPro" id="IPR001763">
    <property type="entry name" value="Rhodanese-like_dom"/>
</dbReference>
<dbReference type="PROSITE" id="PS50206">
    <property type="entry name" value="RHODANESE_3"/>
    <property type="match status" value="1"/>
</dbReference>
<dbReference type="InterPro" id="IPR036873">
    <property type="entry name" value="Rhodanese-like_dom_sf"/>
</dbReference>
<evidence type="ECO:0000313" key="3">
    <source>
        <dbReference type="EMBL" id="KAK9831647.1"/>
    </source>
</evidence>
<proteinExistence type="predicted"/>
<dbReference type="AlphaFoldDB" id="A0AAW1REL4"/>
<dbReference type="PANTHER" id="PTHR43031:SF1">
    <property type="entry name" value="PYRIDINE NUCLEOTIDE-DISULPHIDE OXIDOREDUCTASE"/>
    <property type="match status" value="1"/>
</dbReference>
<gene>
    <name evidence="3" type="ORF">WJX74_004196</name>
</gene>
<protein>
    <recommendedName>
        <fullName evidence="2">Rhodanese domain-containing protein</fullName>
    </recommendedName>
</protein>
<comment type="caution">
    <text evidence="3">The sequence shown here is derived from an EMBL/GenBank/DDBJ whole genome shotgun (WGS) entry which is preliminary data.</text>
</comment>
<reference evidence="3 4" key="1">
    <citation type="journal article" date="2024" name="Nat. Commun.">
        <title>Phylogenomics reveals the evolutionary origins of lichenization in chlorophyte algae.</title>
        <authorList>
            <person name="Puginier C."/>
            <person name="Libourel C."/>
            <person name="Otte J."/>
            <person name="Skaloud P."/>
            <person name="Haon M."/>
            <person name="Grisel S."/>
            <person name="Petersen M."/>
            <person name="Berrin J.G."/>
            <person name="Delaux P.M."/>
            <person name="Dal Grande F."/>
            <person name="Keller J."/>
        </authorList>
    </citation>
    <scope>NUCLEOTIDE SEQUENCE [LARGE SCALE GENOMIC DNA]</scope>
    <source>
        <strain evidence="3 4">SAG 2145</strain>
    </source>
</reference>
<dbReference type="Proteomes" id="UP001438707">
    <property type="component" value="Unassembled WGS sequence"/>
</dbReference>